<feature type="repeat" description="ANK" evidence="3">
    <location>
        <begin position="613"/>
        <end position="645"/>
    </location>
</feature>
<feature type="domain" description="Clr5" evidence="4">
    <location>
        <begin position="9"/>
        <end position="58"/>
    </location>
</feature>
<evidence type="ECO:0000256" key="2">
    <source>
        <dbReference type="ARBA" id="ARBA00023043"/>
    </source>
</evidence>
<dbReference type="STRING" id="28573.A0A0U1M6J0"/>
<accession>A0A0U1M6J0</accession>
<sequence length="1102" mass="121169">MKAKRIDSSIWEQFRDEIVALYQRQTLKQTMNTMEERHGFKATENQYTTKIKAWGLEKYANSTMWMYVDQKTKKRKLEGKDSVFHIRGRKRSKKSIEREISRNVTYTSQAQLLEDIPTPEGIQVSTPCDKSLPIALRQVYTDNLPWFEFQRDVREMMTQVGVPRLNPGDDMVDQSSSQHKLLHSSHSTTEMLKGAFGLSANSGPPHGYGNMINMDTGSINDLSNLSFRKHTFGKVLPSALYVPLSDLGGLSPSIFGSNEMIHQSNALHIFMEYFVYMVNNGTLDPSYIAKGLEFLSRNCESSLLPVLLGRHSVSVKIFMRKIFPSIVYSGNTGIAKAIIDSGIDMSNYRYPPRGYSIEHNHCMSIAVGNEDHKMVELLCKEKFATEIGSGIAIKLPWDLGNLDILRTLLLFGADPERFVLNRARGFPLIDAAASGNLEAVYMLLEAGANVNSYAPDHYGTALQAATYHKHLKVARLLIEQGADVNVTYRTQRQIPLHAIGMPEYSPFGIAVERNDISLVQLLIANGAYVGGCVANEVAYSHGPGRCPLHNAIENENADLADFLLFSGADINCRNGFRCGDTPLQAAVRRSHLQMVNFLLQRDADVNAAPATSSGLTAIQAAAQSGNIDIVRVLLENNADVNAPAGHSGGLTALQASIINRHPLMAGALYAAGANLNAPPAHSGGFTAIQAAAWIGDLDLLKDLIDWGAEINGPTSEKSGFTVMEAATLSKNMSILGFLVENGVNINASSSESKVSRCLAMAASRDWLDGVEYLLEIGADLGGHYYFDEDSEYFLKYNALGWSIYHENITIMTILLDAGADVYGPVNTFDECALSMGLASAKSRQTTRLLLSKYQDLEKVCRENNIIECAIDIGVQDFEIFKMLHNAIKGLPKDVYDDQIQETWNILPMGTCYVEDISFTQELMELFLKSGVDINSRDNHNTTALHRALESDQTHVFKYLVEKGAEINTPATSGIGTPFQAAIRAENIEIVSFLLERGADINAAPAEIRGITALQAASINGMTGLAIELLRRGASVSEPAARKDGRTAINGAAEHGKHDMLQLLLNHYDGDEDITVVCDVAATYAEKEGHVEIAEWLRKYSVV</sequence>
<gene>
    <name evidence="5" type="ORF">PISL3812_08226</name>
</gene>
<protein>
    <submittedName>
        <fullName evidence="5">Delta-latroinsectotoxin-Lt1a</fullName>
    </submittedName>
</protein>
<dbReference type="Gene3D" id="1.25.40.20">
    <property type="entry name" value="Ankyrin repeat-containing domain"/>
    <property type="match status" value="3"/>
</dbReference>
<feature type="repeat" description="ANK" evidence="3">
    <location>
        <begin position="423"/>
        <end position="455"/>
    </location>
</feature>
<evidence type="ECO:0000259" key="4">
    <source>
        <dbReference type="Pfam" id="PF14420"/>
    </source>
</evidence>
<feature type="repeat" description="ANK" evidence="3">
    <location>
        <begin position="457"/>
        <end position="489"/>
    </location>
</feature>
<keyword evidence="6" id="KW-1185">Reference proteome</keyword>
<keyword evidence="2 3" id="KW-0040">ANK repeat</keyword>
<dbReference type="Pfam" id="PF12796">
    <property type="entry name" value="Ank_2"/>
    <property type="match status" value="3"/>
</dbReference>
<feature type="repeat" description="ANK" evidence="3">
    <location>
        <begin position="683"/>
        <end position="715"/>
    </location>
</feature>
<feature type="repeat" description="ANK" evidence="3">
    <location>
        <begin position="939"/>
        <end position="971"/>
    </location>
</feature>
<dbReference type="Pfam" id="PF14420">
    <property type="entry name" value="Clr5"/>
    <property type="match status" value="1"/>
</dbReference>
<dbReference type="PRINTS" id="PR01415">
    <property type="entry name" value="ANKYRIN"/>
</dbReference>
<dbReference type="InterPro" id="IPR036770">
    <property type="entry name" value="Ankyrin_rpt-contain_sf"/>
</dbReference>
<reference evidence="5 6" key="1">
    <citation type="submission" date="2015-04" db="EMBL/GenBank/DDBJ databases">
        <authorList>
            <person name="Syromyatnikov M.Y."/>
            <person name="Popov V.N."/>
        </authorList>
    </citation>
    <scope>NUCLEOTIDE SEQUENCE [LARGE SCALE GENOMIC DNA]</scope>
    <source>
        <strain evidence="5">WF-38-12</strain>
    </source>
</reference>
<dbReference type="PROSITE" id="PS50088">
    <property type="entry name" value="ANK_REPEAT"/>
    <property type="match status" value="9"/>
</dbReference>
<feature type="repeat" description="ANK" evidence="3">
    <location>
        <begin position="976"/>
        <end position="1005"/>
    </location>
</feature>
<feature type="repeat" description="ANK" evidence="3">
    <location>
        <begin position="578"/>
        <end position="610"/>
    </location>
</feature>
<dbReference type="SMART" id="SM00248">
    <property type="entry name" value="ANK"/>
    <property type="match status" value="15"/>
</dbReference>
<organism evidence="5 6">
    <name type="scientific">Talaromyces islandicus</name>
    <name type="common">Penicillium islandicum</name>
    <dbReference type="NCBI Taxonomy" id="28573"/>
    <lineage>
        <taxon>Eukaryota</taxon>
        <taxon>Fungi</taxon>
        <taxon>Dikarya</taxon>
        <taxon>Ascomycota</taxon>
        <taxon>Pezizomycotina</taxon>
        <taxon>Eurotiomycetes</taxon>
        <taxon>Eurotiomycetidae</taxon>
        <taxon>Eurotiales</taxon>
        <taxon>Trichocomaceae</taxon>
        <taxon>Talaromyces</taxon>
        <taxon>Talaromyces sect. Islandici</taxon>
    </lineage>
</organism>
<dbReference type="AlphaFoldDB" id="A0A0U1M6J0"/>
<name>A0A0U1M6J0_TALIS</name>
<dbReference type="InterPro" id="IPR002110">
    <property type="entry name" value="Ankyrin_rpt"/>
</dbReference>
<dbReference type="PROSITE" id="PS50297">
    <property type="entry name" value="ANK_REP_REGION"/>
    <property type="match status" value="8"/>
</dbReference>
<keyword evidence="1" id="KW-0677">Repeat</keyword>
<dbReference type="InterPro" id="IPR025676">
    <property type="entry name" value="Clr5_dom"/>
</dbReference>
<evidence type="ECO:0000256" key="3">
    <source>
        <dbReference type="PROSITE-ProRule" id="PRU00023"/>
    </source>
</evidence>
<proteinExistence type="predicted"/>
<dbReference type="PANTHER" id="PTHR24198:SF165">
    <property type="entry name" value="ANKYRIN REPEAT-CONTAINING PROTEIN-RELATED"/>
    <property type="match status" value="1"/>
</dbReference>
<dbReference type="SUPFAM" id="SSF48403">
    <property type="entry name" value="Ankyrin repeat"/>
    <property type="match status" value="2"/>
</dbReference>
<dbReference type="Proteomes" id="UP000054383">
    <property type="component" value="Unassembled WGS sequence"/>
</dbReference>
<dbReference type="OMA" id="QFGHYQV"/>
<dbReference type="EMBL" id="CVMT01000009">
    <property type="protein sequence ID" value="CRG91178.1"/>
    <property type="molecule type" value="Genomic_DNA"/>
</dbReference>
<feature type="repeat" description="ANK" evidence="3">
    <location>
        <begin position="543"/>
        <end position="575"/>
    </location>
</feature>
<feature type="repeat" description="ANK" evidence="3">
    <location>
        <begin position="718"/>
        <end position="750"/>
    </location>
</feature>
<evidence type="ECO:0000313" key="5">
    <source>
        <dbReference type="EMBL" id="CRG91178.1"/>
    </source>
</evidence>
<dbReference type="PANTHER" id="PTHR24198">
    <property type="entry name" value="ANKYRIN REPEAT AND PROTEIN KINASE DOMAIN-CONTAINING PROTEIN"/>
    <property type="match status" value="1"/>
</dbReference>
<evidence type="ECO:0000256" key="1">
    <source>
        <dbReference type="ARBA" id="ARBA00022737"/>
    </source>
</evidence>
<evidence type="ECO:0000313" key="6">
    <source>
        <dbReference type="Proteomes" id="UP000054383"/>
    </source>
</evidence>
<dbReference type="OrthoDB" id="194358at2759"/>